<evidence type="ECO:0000256" key="4">
    <source>
        <dbReference type="PROSITE-ProRule" id="PRU10141"/>
    </source>
</evidence>
<reference evidence="7 8" key="1">
    <citation type="submission" date="2022-07" db="EMBL/GenBank/DDBJ databases">
        <title>Genome-wide signatures of adaptation to extreme environments.</title>
        <authorList>
            <person name="Cho C.H."/>
            <person name="Yoon H.S."/>
        </authorList>
    </citation>
    <scope>NUCLEOTIDE SEQUENCE [LARGE SCALE GENOMIC DNA]</scope>
    <source>
        <strain evidence="7 8">DBV 063 E5</strain>
    </source>
</reference>
<dbReference type="SMART" id="SM00220">
    <property type="entry name" value="S_TKc"/>
    <property type="match status" value="1"/>
</dbReference>
<sequence>MPAPADGAASTEAKVVVPAVVGQSAPSTGGRGFVVDKHGFLGSGHFGEVYRGRNALTDEPVAIKLEHRSRTIAYREWEVLMRMQRQGCPAVYYTGHVGRYYVCVMQLLGLTLQRALESRPTRRFTWPQVSLIGLKCLALLKRLHDHGYIHGDVKPENFLLEHRPAKSTSSVTHSSAMAAATGNDEVVVVESPLAPMAVGEAAPMAGGDYLDGALVGQELQPAPPTRPSPSPSASSTPQRIDLNVPLYMIDMGLASRWREDDETGRHIPYGQRIDHFSGTVRYASLNAHLGRFLTRRDDLESLGYMLIYLLRGQLPWQGFMGDDKNMQVCECKGRLLVSDICRAVPDELRYFLAYVRQLSYAEQPDYEYMARVLDHKQGISWVHTHLRLAAEGVPLVPPYRQQQEITRLAAGVEGSDESERIPPASSLTVTRTVDDAVDVNSASISATTGKRKGVGDAHAPANKRLRPGAADESVPTALDQRPPKILYPANRKSPLGGALPEDALTVATHGAPPRDGRFEIIPFKQFKTHQWMIVSTSANTSASSAPVSQVYTSHTSYKNLVREVEKKWAQGMRIGLLCFDGGMWTGVLNAKDPTLMEQAMHYCPGHEVPRDWIRNKWDEGFYITACSANQSSWGVVASTMHRSRRYKQQSYIVSSTFPSKWCADKWASGYAITSLCVQGPPSAEQWLVVMSRGSSYKEQVVELDFGYPSESIHARWDEGYMVTSMACGADMSAYVMSRGHTVGEEQRCTRTSHGPLHKIRDDWRDGLYITATAFGRVS</sequence>
<evidence type="ECO:0000313" key="7">
    <source>
        <dbReference type="EMBL" id="KAK4534713.1"/>
    </source>
</evidence>
<dbReference type="GO" id="GO:0004674">
    <property type="term" value="F:protein serine/threonine kinase activity"/>
    <property type="evidence" value="ECO:0007669"/>
    <property type="project" value="UniProtKB-EC"/>
</dbReference>
<dbReference type="PROSITE" id="PS00108">
    <property type="entry name" value="PROTEIN_KINASE_ST"/>
    <property type="match status" value="1"/>
</dbReference>
<dbReference type="Proteomes" id="UP001301350">
    <property type="component" value="Unassembled WGS sequence"/>
</dbReference>
<keyword evidence="2 4" id="KW-0547">Nucleotide-binding</keyword>
<dbReference type="InterPro" id="IPR017441">
    <property type="entry name" value="Protein_kinase_ATP_BS"/>
</dbReference>
<dbReference type="GO" id="GO:0005524">
    <property type="term" value="F:ATP binding"/>
    <property type="evidence" value="ECO:0007669"/>
    <property type="project" value="UniProtKB-UniRule"/>
</dbReference>
<gene>
    <name evidence="7" type="ORF">CDCA_CDCA02G0738</name>
</gene>
<dbReference type="InterPro" id="IPR008271">
    <property type="entry name" value="Ser/Thr_kinase_AS"/>
</dbReference>
<dbReference type="PROSITE" id="PS00107">
    <property type="entry name" value="PROTEIN_KINASE_ATP"/>
    <property type="match status" value="1"/>
</dbReference>
<dbReference type="AlphaFoldDB" id="A0AAV9IRP2"/>
<dbReference type="Pfam" id="PF24289">
    <property type="entry name" value="DUF7477"/>
    <property type="match status" value="1"/>
</dbReference>
<dbReference type="PROSITE" id="PS50011">
    <property type="entry name" value="PROTEIN_KINASE_DOM"/>
    <property type="match status" value="1"/>
</dbReference>
<dbReference type="SUPFAM" id="SSF56112">
    <property type="entry name" value="Protein kinase-like (PK-like)"/>
    <property type="match status" value="1"/>
</dbReference>
<protein>
    <recommendedName>
        <fullName evidence="1">non-specific serine/threonine protein kinase</fullName>
        <ecNumber evidence="1">2.7.11.1</ecNumber>
    </recommendedName>
</protein>
<dbReference type="InterPro" id="IPR055900">
    <property type="entry name" value="DUF7477"/>
</dbReference>
<dbReference type="EMBL" id="JANCYW010000002">
    <property type="protein sequence ID" value="KAK4534713.1"/>
    <property type="molecule type" value="Genomic_DNA"/>
</dbReference>
<dbReference type="EC" id="2.7.11.1" evidence="1"/>
<evidence type="ECO:0000256" key="5">
    <source>
        <dbReference type="SAM" id="MobiDB-lite"/>
    </source>
</evidence>
<organism evidence="7 8">
    <name type="scientific">Cyanidium caldarium</name>
    <name type="common">Red alga</name>
    <dbReference type="NCBI Taxonomy" id="2771"/>
    <lineage>
        <taxon>Eukaryota</taxon>
        <taxon>Rhodophyta</taxon>
        <taxon>Bangiophyceae</taxon>
        <taxon>Cyanidiales</taxon>
        <taxon>Cyanidiaceae</taxon>
        <taxon>Cyanidium</taxon>
    </lineage>
</organism>
<feature type="compositionally biased region" description="Pro residues" evidence="5">
    <location>
        <begin position="221"/>
        <end position="230"/>
    </location>
</feature>
<feature type="region of interest" description="Disordered" evidence="5">
    <location>
        <begin position="448"/>
        <end position="476"/>
    </location>
</feature>
<comment type="caution">
    <text evidence="7">The sequence shown here is derived from an EMBL/GenBank/DDBJ whole genome shotgun (WGS) entry which is preliminary data.</text>
</comment>
<evidence type="ECO:0000256" key="1">
    <source>
        <dbReference type="ARBA" id="ARBA00012513"/>
    </source>
</evidence>
<dbReference type="InterPro" id="IPR050235">
    <property type="entry name" value="CK1_Ser-Thr_kinase"/>
</dbReference>
<evidence type="ECO:0000256" key="2">
    <source>
        <dbReference type="ARBA" id="ARBA00022741"/>
    </source>
</evidence>
<dbReference type="PANTHER" id="PTHR11909">
    <property type="entry name" value="CASEIN KINASE-RELATED"/>
    <property type="match status" value="1"/>
</dbReference>
<dbReference type="InterPro" id="IPR000719">
    <property type="entry name" value="Prot_kinase_dom"/>
</dbReference>
<feature type="domain" description="Protein kinase" evidence="6">
    <location>
        <begin position="35"/>
        <end position="386"/>
    </location>
</feature>
<evidence type="ECO:0000313" key="8">
    <source>
        <dbReference type="Proteomes" id="UP001301350"/>
    </source>
</evidence>
<keyword evidence="3 4" id="KW-0067">ATP-binding</keyword>
<dbReference type="Pfam" id="PF00069">
    <property type="entry name" value="Pkinase"/>
    <property type="match status" value="1"/>
</dbReference>
<proteinExistence type="predicted"/>
<name>A0AAV9IRP2_CYACA</name>
<keyword evidence="8" id="KW-1185">Reference proteome</keyword>
<feature type="binding site" evidence="4">
    <location>
        <position position="64"/>
    </location>
    <ligand>
        <name>ATP</name>
        <dbReference type="ChEBI" id="CHEBI:30616"/>
    </ligand>
</feature>
<feature type="region of interest" description="Disordered" evidence="5">
    <location>
        <begin position="218"/>
        <end position="238"/>
    </location>
</feature>
<dbReference type="InterPro" id="IPR011009">
    <property type="entry name" value="Kinase-like_dom_sf"/>
</dbReference>
<evidence type="ECO:0000259" key="6">
    <source>
        <dbReference type="PROSITE" id="PS50011"/>
    </source>
</evidence>
<evidence type="ECO:0000256" key="3">
    <source>
        <dbReference type="ARBA" id="ARBA00022840"/>
    </source>
</evidence>
<accession>A0AAV9IRP2</accession>
<dbReference type="Gene3D" id="1.10.510.10">
    <property type="entry name" value="Transferase(Phosphotransferase) domain 1"/>
    <property type="match status" value="2"/>
</dbReference>